<evidence type="ECO:0000313" key="1">
    <source>
        <dbReference type="EMBL" id="NMN97325.1"/>
    </source>
</evidence>
<name>A0A848KET4_9NOCA</name>
<reference evidence="1 2" key="2">
    <citation type="submission" date="2020-06" db="EMBL/GenBank/DDBJ databases">
        <title>Antribacter stalactiti gen. nov., sp. nov., a new member of the family Nacardiaceae isolated from a cave.</title>
        <authorList>
            <person name="Kim I.S."/>
        </authorList>
    </citation>
    <scope>NUCLEOTIDE SEQUENCE [LARGE SCALE GENOMIC DNA]</scope>
    <source>
        <strain evidence="1 2">YC2-7</strain>
    </source>
</reference>
<reference evidence="1 2" key="1">
    <citation type="submission" date="2019-05" db="EMBL/GenBank/DDBJ databases">
        <authorList>
            <person name="Lee S.D."/>
        </authorList>
    </citation>
    <scope>NUCLEOTIDE SEQUENCE [LARGE SCALE GENOMIC DNA]</scope>
    <source>
        <strain evidence="1 2">YC2-7</strain>
    </source>
</reference>
<organism evidence="1 2">
    <name type="scientific">Antrihabitans stalactiti</name>
    <dbReference type="NCBI Taxonomy" id="2584121"/>
    <lineage>
        <taxon>Bacteria</taxon>
        <taxon>Bacillati</taxon>
        <taxon>Actinomycetota</taxon>
        <taxon>Actinomycetes</taxon>
        <taxon>Mycobacteriales</taxon>
        <taxon>Nocardiaceae</taxon>
        <taxon>Antrihabitans</taxon>
    </lineage>
</organism>
<dbReference type="Proteomes" id="UP000535543">
    <property type="component" value="Unassembled WGS sequence"/>
</dbReference>
<proteinExistence type="predicted"/>
<keyword evidence="2" id="KW-1185">Reference proteome</keyword>
<dbReference type="EMBL" id="VCQU01000007">
    <property type="protein sequence ID" value="NMN97325.1"/>
    <property type="molecule type" value="Genomic_DNA"/>
</dbReference>
<gene>
    <name evidence="1" type="ORF">FGL95_20000</name>
</gene>
<comment type="caution">
    <text evidence="1">The sequence shown here is derived from an EMBL/GenBank/DDBJ whole genome shotgun (WGS) entry which is preliminary data.</text>
</comment>
<protein>
    <submittedName>
        <fullName evidence="1">Uncharacterized protein</fullName>
    </submittedName>
</protein>
<dbReference type="AlphaFoldDB" id="A0A848KET4"/>
<sequence>MSSARGLWMRMLTIVGIASVVAATAYGPGNIATALGFRELPPPPAPESIGYIPSGTPVKIQAPRARIAGFQKVVPRSPILLADGSMSPPTTVYLRVNKIELDDVTISSVRPDHAFVIKNFNGTDESNAAVVGNDDPGTAVELWIDVKSLALCVTADTFYSLAVGYAGVFGGRLDELLALVADTFRPTAESALGGFGPCLQINTLLPLVAVFIDHGVPLPASLPAANLDLTAATAKVTTGPGRPAVTAPLGIVGVTR</sequence>
<dbReference type="RefSeq" id="WP_169590115.1">
    <property type="nucleotide sequence ID" value="NZ_VCQU01000007.1"/>
</dbReference>
<accession>A0A848KET4</accession>
<evidence type="ECO:0000313" key="2">
    <source>
        <dbReference type="Proteomes" id="UP000535543"/>
    </source>
</evidence>